<dbReference type="EMBL" id="NJHN03000007">
    <property type="protein sequence ID" value="KAH9426917.1"/>
    <property type="molecule type" value="Genomic_DNA"/>
</dbReference>
<accession>A0ABQ8JWF0</accession>
<keyword evidence="1" id="KW-0812">Transmembrane</keyword>
<organism evidence="2 3">
    <name type="scientific">Dermatophagoides pteronyssinus</name>
    <name type="common">European house dust mite</name>
    <dbReference type="NCBI Taxonomy" id="6956"/>
    <lineage>
        <taxon>Eukaryota</taxon>
        <taxon>Metazoa</taxon>
        <taxon>Ecdysozoa</taxon>
        <taxon>Arthropoda</taxon>
        <taxon>Chelicerata</taxon>
        <taxon>Arachnida</taxon>
        <taxon>Acari</taxon>
        <taxon>Acariformes</taxon>
        <taxon>Sarcoptiformes</taxon>
        <taxon>Astigmata</taxon>
        <taxon>Psoroptidia</taxon>
        <taxon>Analgoidea</taxon>
        <taxon>Pyroglyphidae</taxon>
        <taxon>Dermatophagoidinae</taxon>
        <taxon>Dermatophagoides</taxon>
    </lineage>
</organism>
<evidence type="ECO:0000256" key="1">
    <source>
        <dbReference type="SAM" id="Phobius"/>
    </source>
</evidence>
<sequence>MFIASETFYAKLTLAVEIVKTITFKMADFFPSSLLLSILSIIFFGCCYFEIEYKRIIKQQ</sequence>
<gene>
    <name evidence="2" type="ORF">DERP_011586</name>
</gene>
<keyword evidence="1" id="KW-1133">Transmembrane helix</keyword>
<dbReference type="Proteomes" id="UP000887458">
    <property type="component" value="Unassembled WGS sequence"/>
</dbReference>
<feature type="transmembrane region" description="Helical" evidence="1">
    <location>
        <begin position="29"/>
        <end position="51"/>
    </location>
</feature>
<reference evidence="2 3" key="1">
    <citation type="journal article" date="2018" name="J. Allergy Clin. Immunol.">
        <title>High-quality assembly of Dermatophagoides pteronyssinus genome and transcriptome reveals a wide range of novel allergens.</title>
        <authorList>
            <person name="Liu X.Y."/>
            <person name="Yang K.Y."/>
            <person name="Wang M.Q."/>
            <person name="Kwok J.S."/>
            <person name="Zeng X."/>
            <person name="Yang Z."/>
            <person name="Xiao X.J."/>
            <person name="Lau C.P."/>
            <person name="Li Y."/>
            <person name="Huang Z.M."/>
            <person name="Ba J.G."/>
            <person name="Yim A.K."/>
            <person name="Ouyang C.Y."/>
            <person name="Ngai S.M."/>
            <person name="Chan T.F."/>
            <person name="Leung E.L."/>
            <person name="Liu L."/>
            <person name="Liu Z.G."/>
            <person name="Tsui S.K."/>
        </authorList>
    </citation>
    <scope>NUCLEOTIDE SEQUENCE [LARGE SCALE GENOMIC DNA]</scope>
    <source>
        <strain evidence="2">Derp</strain>
    </source>
</reference>
<name>A0ABQ8JWF0_DERPT</name>
<protein>
    <submittedName>
        <fullName evidence="2">Uncharacterized protein</fullName>
    </submittedName>
</protein>
<reference evidence="2 3" key="2">
    <citation type="journal article" date="2022" name="Mol. Biol. Evol.">
        <title>Comparative Genomics Reveals Insights into the Divergent Evolution of Astigmatic Mites and Household Pest Adaptations.</title>
        <authorList>
            <person name="Xiong Q."/>
            <person name="Wan A.T."/>
            <person name="Liu X."/>
            <person name="Fung C.S."/>
            <person name="Xiao X."/>
            <person name="Malainual N."/>
            <person name="Hou J."/>
            <person name="Wang L."/>
            <person name="Wang M."/>
            <person name="Yang K.Y."/>
            <person name="Cui Y."/>
            <person name="Leung E.L."/>
            <person name="Nong W."/>
            <person name="Shin S.K."/>
            <person name="Au S.W."/>
            <person name="Jeong K.Y."/>
            <person name="Chew F.T."/>
            <person name="Hui J.H."/>
            <person name="Leung T.F."/>
            <person name="Tungtrongchitr A."/>
            <person name="Zhong N."/>
            <person name="Liu Z."/>
            <person name="Tsui S.K."/>
        </authorList>
    </citation>
    <scope>NUCLEOTIDE SEQUENCE [LARGE SCALE GENOMIC DNA]</scope>
    <source>
        <strain evidence="2">Derp</strain>
    </source>
</reference>
<keyword evidence="1" id="KW-0472">Membrane</keyword>
<evidence type="ECO:0000313" key="2">
    <source>
        <dbReference type="EMBL" id="KAH9426917.1"/>
    </source>
</evidence>
<proteinExistence type="predicted"/>
<keyword evidence="3" id="KW-1185">Reference proteome</keyword>
<evidence type="ECO:0000313" key="3">
    <source>
        <dbReference type="Proteomes" id="UP000887458"/>
    </source>
</evidence>
<comment type="caution">
    <text evidence="2">The sequence shown here is derived from an EMBL/GenBank/DDBJ whole genome shotgun (WGS) entry which is preliminary data.</text>
</comment>